<evidence type="ECO:0000256" key="2">
    <source>
        <dbReference type="ARBA" id="ARBA00008114"/>
    </source>
</evidence>
<dbReference type="FunFam" id="1.20.1510.10:FF:000006">
    <property type="entry name" value="Divalent cation efflux transporter"/>
    <property type="match status" value="1"/>
</dbReference>
<keyword evidence="6 7" id="KW-0472">Membrane</keyword>
<dbReference type="SUPFAM" id="SSF160240">
    <property type="entry name" value="Cation efflux protein cytoplasmic domain-like"/>
    <property type="match status" value="2"/>
</dbReference>
<dbReference type="InterPro" id="IPR027469">
    <property type="entry name" value="Cation_efflux_TMD_sf"/>
</dbReference>
<evidence type="ECO:0000256" key="1">
    <source>
        <dbReference type="ARBA" id="ARBA00004141"/>
    </source>
</evidence>
<dbReference type="InterPro" id="IPR027470">
    <property type="entry name" value="Cation_efflux_CTD"/>
</dbReference>
<evidence type="ECO:0000313" key="10">
    <source>
        <dbReference type="EMBL" id="HGK63239.1"/>
    </source>
</evidence>
<evidence type="ECO:0000256" key="4">
    <source>
        <dbReference type="ARBA" id="ARBA00022692"/>
    </source>
</evidence>
<reference evidence="10" key="1">
    <citation type="journal article" date="2020" name="mSystems">
        <title>Genome- and Community-Level Interaction Insights into Carbon Utilization and Element Cycling Functions of Hydrothermarchaeota in Hydrothermal Sediment.</title>
        <authorList>
            <person name="Zhou Z."/>
            <person name="Liu Y."/>
            <person name="Xu W."/>
            <person name="Pan J."/>
            <person name="Luo Z.H."/>
            <person name="Li M."/>
        </authorList>
    </citation>
    <scope>NUCLEOTIDE SEQUENCE [LARGE SCALE GENOMIC DNA]</scope>
    <source>
        <strain evidence="10">SpSt-697</strain>
    </source>
</reference>
<evidence type="ECO:0000259" key="9">
    <source>
        <dbReference type="Pfam" id="PF16916"/>
    </source>
</evidence>
<dbReference type="PANTHER" id="PTHR43840:SF15">
    <property type="entry name" value="MITOCHONDRIAL METAL TRANSPORTER 1-RELATED"/>
    <property type="match status" value="1"/>
</dbReference>
<feature type="transmembrane region" description="Helical" evidence="7">
    <location>
        <begin position="78"/>
        <end position="99"/>
    </location>
</feature>
<keyword evidence="3" id="KW-0813">Transport</keyword>
<dbReference type="InterPro" id="IPR036837">
    <property type="entry name" value="Cation_efflux_CTD_sf"/>
</dbReference>
<gene>
    <name evidence="10" type="ORF">ENU74_01380</name>
</gene>
<dbReference type="InterPro" id="IPR058533">
    <property type="entry name" value="Cation_efflux_TM"/>
</dbReference>
<dbReference type="PANTHER" id="PTHR43840">
    <property type="entry name" value="MITOCHONDRIAL METAL TRANSPORTER 1-RELATED"/>
    <property type="match status" value="1"/>
</dbReference>
<feature type="transmembrane region" description="Helical" evidence="7">
    <location>
        <begin position="111"/>
        <end position="130"/>
    </location>
</feature>
<dbReference type="NCBIfam" id="TIGR01297">
    <property type="entry name" value="CDF"/>
    <property type="match status" value="1"/>
</dbReference>
<feature type="domain" description="Cation efflux protein transmembrane" evidence="8">
    <location>
        <begin position="8"/>
        <end position="207"/>
    </location>
</feature>
<feature type="transmembrane region" description="Helical" evidence="7">
    <location>
        <begin position="6"/>
        <end position="27"/>
    </location>
</feature>
<dbReference type="EMBL" id="DTDR01000044">
    <property type="protein sequence ID" value="HGK63239.1"/>
    <property type="molecule type" value="Genomic_DNA"/>
</dbReference>
<dbReference type="Gene3D" id="3.30.70.1350">
    <property type="entry name" value="Cation efflux protein, cytoplasmic domain"/>
    <property type="match status" value="2"/>
</dbReference>
<name>A0A7V4E2S1_UNCW3</name>
<accession>A0A7V4E2S1</accession>
<dbReference type="InterPro" id="IPR050291">
    <property type="entry name" value="CDF_Transporter"/>
</dbReference>
<dbReference type="Pfam" id="PF16916">
    <property type="entry name" value="ZT_dimer"/>
    <property type="match status" value="2"/>
</dbReference>
<keyword evidence="4 7" id="KW-0812">Transmembrane</keyword>
<dbReference type="Pfam" id="PF01545">
    <property type="entry name" value="Cation_efflux"/>
    <property type="match status" value="1"/>
</dbReference>
<dbReference type="GO" id="GO:0008324">
    <property type="term" value="F:monoatomic cation transmembrane transporter activity"/>
    <property type="evidence" value="ECO:0007669"/>
    <property type="project" value="InterPro"/>
</dbReference>
<organism evidence="10">
    <name type="scientific">candidate division WOR-3 bacterium</name>
    <dbReference type="NCBI Taxonomy" id="2052148"/>
    <lineage>
        <taxon>Bacteria</taxon>
        <taxon>Bacteria division WOR-3</taxon>
    </lineage>
</organism>
<comment type="similarity">
    <text evidence="2">Belongs to the cation diffusion facilitator (CDF) transporter (TC 2.A.4) family.</text>
</comment>
<evidence type="ECO:0000256" key="3">
    <source>
        <dbReference type="ARBA" id="ARBA00022448"/>
    </source>
</evidence>
<feature type="domain" description="Cation efflux protein cytoplasmic" evidence="9">
    <location>
        <begin position="214"/>
        <end position="288"/>
    </location>
</feature>
<dbReference type="GO" id="GO:0016020">
    <property type="term" value="C:membrane"/>
    <property type="evidence" value="ECO:0007669"/>
    <property type="project" value="UniProtKB-SubCell"/>
</dbReference>
<feature type="domain" description="Cation efflux protein cytoplasmic" evidence="9">
    <location>
        <begin position="295"/>
        <end position="369"/>
    </location>
</feature>
<proteinExistence type="inferred from homology"/>
<evidence type="ECO:0000256" key="6">
    <source>
        <dbReference type="ARBA" id="ARBA00023136"/>
    </source>
</evidence>
<dbReference type="AlphaFoldDB" id="A0A7V4E2S1"/>
<evidence type="ECO:0000259" key="8">
    <source>
        <dbReference type="Pfam" id="PF01545"/>
    </source>
</evidence>
<sequence length="369" mass="42174">MTPKKITIISVYLNIILSLLKILLGIFGKSQAIVADGIHSLSDLITDFGVLFSLSLSQKEKDDTHPYGHYRIENISSLLLSLILIAFAGYLGSVSFITFLNILKKKLEKEISFYVLLGSILTIIGKEILFRKTISLGKKLNNNLLITNAYHHRSDVFSSVATTIGVALAIFFSPNFILLDPVISFFLTIIILLTGIKIFIQESKILVDTQIDKGQREKIEKIIKETEGAQYAHDIRTRKSGGKIFVDFHLSLTKDYNLQAAHELTEILEKKIKEEIKEVEEVFIHLEPREETAKDILEKTILEKLKTVKTIKEIKKLNIFPFYDGYQIDLEISLFHNYSLKKLHKIIHQIEKELKKLAFIKKVNIHIEP</sequence>
<evidence type="ECO:0000256" key="5">
    <source>
        <dbReference type="ARBA" id="ARBA00022989"/>
    </source>
</evidence>
<evidence type="ECO:0000256" key="7">
    <source>
        <dbReference type="SAM" id="Phobius"/>
    </source>
</evidence>
<comment type="caution">
    <text evidence="10">The sequence shown here is derived from an EMBL/GenBank/DDBJ whole genome shotgun (WGS) entry which is preliminary data.</text>
</comment>
<dbReference type="Gene3D" id="1.20.1510.10">
    <property type="entry name" value="Cation efflux protein transmembrane domain"/>
    <property type="match status" value="1"/>
</dbReference>
<feature type="transmembrane region" description="Helical" evidence="7">
    <location>
        <begin position="183"/>
        <end position="200"/>
    </location>
</feature>
<protein>
    <submittedName>
        <fullName evidence="10">Cation transporter</fullName>
    </submittedName>
</protein>
<dbReference type="SUPFAM" id="SSF161111">
    <property type="entry name" value="Cation efflux protein transmembrane domain-like"/>
    <property type="match status" value="1"/>
</dbReference>
<comment type="subcellular location">
    <subcellularLocation>
        <location evidence="1">Membrane</location>
        <topology evidence="1">Multi-pass membrane protein</topology>
    </subcellularLocation>
</comment>
<keyword evidence="5 7" id="KW-1133">Transmembrane helix</keyword>
<dbReference type="InterPro" id="IPR002524">
    <property type="entry name" value="Cation_efflux"/>
</dbReference>
<feature type="transmembrane region" description="Helical" evidence="7">
    <location>
        <begin position="156"/>
        <end position="177"/>
    </location>
</feature>